<dbReference type="InterPro" id="IPR029033">
    <property type="entry name" value="His_PPase_superfam"/>
</dbReference>
<evidence type="ECO:0000313" key="1">
    <source>
        <dbReference type="EMBL" id="KAJ7085201.1"/>
    </source>
</evidence>
<evidence type="ECO:0000313" key="2">
    <source>
        <dbReference type="Proteomes" id="UP001222325"/>
    </source>
</evidence>
<gene>
    <name evidence="1" type="ORF">B0H15DRAFT_379561</name>
</gene>
<dbReference type="CDD" id="cd07067">
    <property type="entry name" value="HP_PGM_like"/>
    <property type="match status" value="1"/>
</dbReference>
<organism evidence="1 2">
    <name type="scientific">Mycena belliarum</name>
    <dbReference type="NCBI Taxonomy" id="1033014"/>
    <lineage>
        <taxon>Eukaryota</taxon>
        <taxon>Fungi</taxon>
        <taxon>Dikarya</taxon>
        <taxon>Basidiomycota</taxon>
        <taxon>Agaricomycotina</taxon>
        <taxon>Agaricomycetes</taxon>
        <taxon>Agaricomycetidae</taxon>
        <taxon>Agaricales</taxon>
        <taxon>Marasmiineae</taxon>
        <taxon>Mycenaceae</taxon>
        <taxon>Mycena</taxon>
    </lineage>
</organism>
<sequence length="283" mass="31529">MFSYQAVPGYFAQDDLGVNPVAIGPVPARFGLLDASEARWINLIAKLRELNANTDNVSYKLIFLGRHGQGFHNLAIEKYGDDAWEHYWSRLNGDAESTWGPDPELTALGIEQAASVNEVWKAELRANIPLPDRMYCSPMTRALHTNAITFAGVSSSRAMVLENCREIYGVLTCDKRRTRTYIRDTFPQFDIDGGLAEEDELWEAESRETLKHATARASAVLDRIFLHDTGAVFISITAHAGIIYGFLRALGRPYYPLPTGGTTDSVLCTWAPPNQRQGYCPLL</sequence>
<protein>
    <submittedName>
        <fullName evidence="1">Histidine phosphatase superfamily</fullName>
    </submittedName>
</protein>
<dbReference type="AlphaFoldDB" id="A0AAD6U477"/>
<dbReference type="GO" id="GO:0016791">
    <property type="term" value="F:phosphatase activity"/>
    <property type="evidence" value="ECO:0007669"/>
    <property type="project" value="TreeGrafter"/>
</dbReference>
<reference evidence="1" key="1">
    <citation type="submission" date="2023-03" db="EMBL/GenBank/DDBJ databases">
        <title>Massive genome expansion in bonnet fungi (Mycena s.s.) driven by repeated elements and novel gene families across ecological guilds.</title>
        <authorList>
            <consortium name="Lawrence Berkeley National Laboratory"/>
            <person name="Harder C.B."/>
            <person name="Miyauchi S."/>
            <person name="Viragh M."/>
            <person name="Kuo A."/>
            <person name="Thoen E."/>
            <person name="Andreopoulos B."/>
            <person name="Lu D."/>
            <person name="Skrede I."/>
            <person name="Drula E."/>
            <person name="Henrissat B."/>
            <person name="Morin E."/>
            <person name="Kohler A."/>
            <person name="Barry K."/>
            <person name="LaButti K."/>
            <person name="Morin E."/>
            <person name="Salamov A."/>
            <person name="Lipzen A."/>
            <person name="Mereny Z."/>
            <person name="Hegedus B."/>
            <person name="Baldrian P."/>
            <person name="Stursova M."/>
            <person name="Weitz H."/>
            <person name="Taylor A."/>
            <person name="Grigoriev I.V."/>
            <person name="Nagy L.G."/>
            <person name="Martin F."/>
            <person name="Kauserud H."/>
        </authorList>
    </citation>
    <scope>NUCLEOTIDE SEQUENCE</scope>
    <source>
        <strain evidence="1">CBHHK173m</strain>
    </source>
</reference>
<keyword evidence="2" id="KW-1185">Reference proteome</keyword>
<dbReference type="Pfam" id="PF00300">
    <property type="entry name" value="His_Phos_1"/>
    <property type="match status" value="1"/>
</dbReference>
<name>A0AAD6U477_9AGAR</name>
<dbReference type="InterPro" id="IPR013078">
    <property type="entry name" value="His_Pase_superF_clade-1"/>
</dbReference>
<accession>A0AAD6U477</accession>
<dbReference type="InterPro" id="IPR050275">
    <property type="entry name" value="PGM_Phosphatase"/>
</dbReference>
<dbReference type="GO" id="GO:0005737">
    <property type="term" value="C:cytoplasm"/>
    <property type="evidence" value="ECO:0007669"/>
    <property type="project" value="TreeGrafter"/>
</dbReference>
<dbReference type="Proteomes" id="UP001222325">
    <property type="component" value="Unassembled WGS sequence"/>
</dbReference>
<proteinExistence type="predicted"/>
<dbReference type="PANTHER" id="PTHR48100">
    <property type="entry name" value="BROAD-SPECIFICITY PHOSPHATASE YOR283W-RELATED"/>
    <property type="match status" value="1"/>
</dbReference>
<dbReference type="PANTHER" id="PTHR48100:SF1">
    <property type="entry name" value="HISTIDINE PHOSPHATASE FAMILY PROTEIN-RELATED"/>
    <property type="match status" value="1"/>
</dbReference>
<dbReference type="EMBL" id="JARJCN010000035">
    <property type="protein sequence ID" value="KAJ7085201.1"/>
    <property type="molecule type" value="Genomic_DNA"/>
</dbReference>
<dbReference type="Gene3D" id="3.40.50.1240">
    <property type="entry name" value="Phosphoglycerate mutase-like"/>
    <property type="match status" value="1"/>
</dbReference>
<comment type="caution">
    <text evidence="1">The sequence shown here is derived from an EMBL/GenBank/DDBJ whole genome shotgun (WGS) entry which is preliminary data.</text>
</comment>
<dbReference type="SUPFAM" id="SSF53254">
    <property type="entry name" value="Phosphoglycerate mutase-like"/>
    <property type="match status" value="1"/>
</dbReference>